<keyword evidence="1" id="KW-0812">Transmembrane</keyword>
<keyword evidence="2" id="KW-1185">Reference proteome</keyword>
<evidence type="ECO:0000313" key="2">
    <source>
        <dbReference type="Proteomes" id="UP000038045"/>
    </source>
</evidence>
<feature type="transmembrane region" description="Helical" evidence="1">
    <location>
        <begin position="209"/>
        <end position="229"/>
    </location>
</feature>
<dbReference type="WBParaSite" id="PTRK_0001034800.1">
    <property type="protein sequence ID" value="PTRK_0001034800.1"/>
    <property type="gene ID" value="PTRK_0001034800"/>
</dbReference>
<protein>
    <submittedName>
        <fullName evidence="3">Uncharacterized protein</fullName>
    </submittedName>
</protein>
<evidence type="ECO:0000313" key="3">
    <source>
        <dbReference type="WBParaSite" id="PTRK_0001034800.1"/>
    </source>
</evidence>
<feature type="transmembrane region" description="Helical" evidence="1">
    <location>
        <begin position="155"/>
        <end position="179"/>
    </location>
</feature>
<organism evidence="2 3">
    <name type="scientific">Parastrongyloides trichosuri</name>
    <name type="common">Possum-specific nematode worm</name>
    <dbReference type="NCBI Taxonomy" id="131310"/>
    <lineage>
        <taxon>Eukaryota</taxon>
        <taxon>Metazoa</taxon>
        <taxon>Ecdysozoa</taxon>
        <taxon>Nematoda</taxon>
        <taxon>Chromadorea</taxon>
        <taxon>Rhabditida</taxon>
        <taxon>Tylenchina</taxon>
        <taxon>Panagrolaimomorpha</taxon>
        <taxon>Strongyloidoidea</taxon>
        <taxon>Strongyloididae</taxon>
        <taxon>Parastrongyloides</taxon>
    </lineage>
</organism>
<accession>A0A0N4ZP87</accession>
<dbReference type="AlphaFoldDB" id="A0A0N4ZP87"/>
<keyword evidence="1" id="KW-1133">Transmembrane helix</keyword>
<sequence length="274" mass="31003">MDSKFDPTSYWKDSLEITESNKNETIREKFKSSRSNVWSTISMLPPSQQANYISKLINYWPVATERNAFNMPHFGTVGVSALTASIVATKINSDFFLFSNKVGYFESIRRAPKSPYVMSIYVSGITNYFLNQTYIYKPLLQEGEINNTTIISRCILNGIISGVLMPMVTVPLLAHYVMLQRTDIKAPQIKNFIDLAALSMEGIKVCKRIIPLFITGHIITGTLAAYSILYGRDKIFNTMDIDEDFIKEAINSANNHVSLKEKVINLLQKLPFNS</sequence>
<dbReference type="Pfam" id="PF23408">
    <property type="entry name" value="TMEM126_like"/>
    <property type="match status" value="1"/>
</dbReference>
<keyword evidence="1" id="KW-0472">Membrane</keyword>
<reference evidence="3" key="1">
    <citation type="submission" date="2017-02" db="UniProtKB">
        <authorList>
            <consortium name="WormBaseParasite"/>
        </authorList>
    </citation>
    <scope>IDENTIFICATION</scope>
</reference>
<evidence type="ECO:0000256" key="1">
    <source>
        <dbReference type="SAM" id="Phobius"/>
    </source>
</evidence>
<dbReference type="Proteomes" id="UP000038045">
    <property type="component" value="Unplaced"/>
</dbReference>
<name>A0A0N4ZP87_PARTI</name>
<proteinExistence type="predicted"/>
<dbReference type="InterPro" id="IPR057591">
    <property type="entry name" value="TMEM126-like"/>
</dbReference>